<gene>
    <name evidence="2" type="ORF">R3P38DRAFT_115466</name>
</gene>
<evidence type="ECO:0000313" key="2">
    <source>
        <dbReference type="EMBL" id="KAK6993078.1"/>
    </source>
</evidence>
<evidence type="ECO:0000313" key="3">
    <source>
        <dbReference type="Proteomes" id="UP001362999"/>
    </source>
</evidence>
<dbReference type="Proteomes" id="UP001362999">
    <property type="component" value="Unassembled WGS sequence"/>
</dbReference>
<dbReference type="Pfam" id="PF12937">
    <property type="entry name" value="F-box-like"/>
    <property type="match status" value="1"/>
</dbReference>
<dbReference type="InterPro" id="IPR001810">
    <property type="entry name" value="F-box_dom"/>
</dbReference>
<comment type="caution">
    <text evidence="2">The sequence shown here is derived from an EMBL/GenBank/DDBJ whole genome shotgun (WGS) entry which is preliminary data.</text>
</comment>
<proteinExistence type="predicted"/>
<accession>A0AAV9ZW55</accession>
<protein>
    <submittedName>
        <fullName evidence="2">F-box domain-containing protein</fullName>
    </submittedName>
</protein>
<feature type="domain" description="F-box" evidence="1">
    <location>
        <begin position="55"/>
        <end position="109"/>
    </location>
</feature>
<evidence type="ECO:0000259" key="1">
    <source>
        <dbReference type="Pfam" id="PF12937"/>
    </source>
</evidence>
<name>A0AAV9ZW55_9AGAR</name>
<reference evidence="2 3" key="1">
    <citation type="journal article" date="2024" name="J Genomics">
        <title>Draft genome sequencing and assembly of Favolaschia claudopus CIRM-BRFM 2984 isolated from oak limbs.</title>
        <authorList>
            <person name="Navarro D."/>
            <person name="Drula E."/>
            <person name="Chaduli D."/>
            <person name="Cazenave R."/>
            <person name="Ahrendt S."/>
            <person name="Wang J."/>
            <person name="Lipzen A."/>
            <person name="Daum C."/>
            <person name="Barry K."/>
            <person name="Grigoriev I.V."/>
            <person name="Favel A."/>
            <person name="Rosso M.N."/>
            <person name="Martin F."/>
        </authorList>
    </citation>
    <scope>NUCLEOTIDE SEQUENCE [LARGE SCALE GENOMIC DNA]</scope>
    <source>
        <strain evidence="2 3">CIRM-BRFM 2984</strain>
    </source>
</reference>
<sequence length="365" mass="41514">MLDLLEADRAFVAENEAQILDLEAQITARQRWIDLLRDAQRAAKQRLSSYKYPVLTLPNEILGEIFMHFLPPYPDPPPLVGNLSPICLTHVCRRWRDVACKMPSLWRAIELHPSVHRLSNLGETLSLIAKWSARSGHSPLSIRMECRRQFDPISIFTSLIPHRARWEHLNLNFGSGSYIQTLDIDRPMPLLRSLTLTVWDAVGTPLPLLEVPLLRTVVINDQGSPSLVLPWSQLTSLTLRRTHPGACLSILREASQLLECRLHLWSQRTPLGGGAVVLPRLESLVFERDSEVCREFFESLVTPALRRLELPEAFLRPHDVETLKAYISKSGCTLQSLRVTALASLIQQILYRMAFRSIPTITFCE</sequence>
<dbReference type="AlphaFoldDB" id="A0AAV9ZW55"/>
<dbReference type="EMBL" id="JAWWNJ010000104">
    <property type="protein sequence ID" value="KAK6993078.1"/>
    <property type="molecule type" value="Genomic_DNA"/>
</dbReference>
<keyword evidence="3" id="KW-1185">Reference proteome</keyword>
<dbReference type="Gene3D" id="1.20.1280.50">
    <property type="match status" value="1"/>
</dbReference>
<organism evidence="2 3">
    <name type="scientific">Favolaschia claudopus</name>
    <dbReference type="NCBI Taxonomy" id="2862362"/>
    <lineage>
        <taxon>Eukaryota</taxon>
        <taxon>Fungi</taxon>
        <taxon>Dikarya</taxon>
        <taxon>Basidiomycota</taxon>
        <taxon>Agaricomycotina</taxon>
        <taxon>Agaricomycetes</taxon>
        <taxon>Agaricomycetidae</taxon>
        <taxon>Agaricales</taxon>
        <taxon>Marasmiineae</taxon>
        <taxon>Mycenaceae</taxon>
        <taxon>Favolaschia</taxon>
    </lineage>
</organism>